<dbReference type="EMBL" id="CM044701">
    <property type="protein sequence ID" value="KAI5681190.1"/>
    <property type="molecule type" value="Genomic_DNA"/>
</dbReference>
<protein>
    <submittedName>
        <fullName evidence="1">Uncharacterized protein</fullName>
    </submittedName>
</protein>
<evidence type="ECO:0000313" key="2">
    <source>
        <dbReference type="Proteomes" id="UP001060085"/>
    </source>
</evidence>
<proteinExistence type="predicted"/>
<evidence type="ECO:0000313" key="1">
    <source>
        <dbReference type="EMBL" id="KAI5681190.1"/>
    </source>
</evidence>
<gene>
    <name evidence="1" type="ORF">M9H77_02417</name>
</gene>
<accession>A0ACC0C8H6</accession>
<reference evidence="2" key="1">
    <citation type="journal article" date="2023" name="Nat. Plants">
        <title>Single-cell RNA sequencing provides a high-resolution roadmap for understanding the multicellular compartmentation of specialized metabolism.</title>
        <authorList>
            <person name="Sun S."/>
            <person name="Shen X."/>
            <person name="Li Y."/>
            <person name="Li Y."/>
            <person name="Wang S."/>
            <person name="Li R."/>
            <person name="Zhang H."/>
            <person name="Shen G."/>
            <person name="Guo B."/>
            <person name="Wei J."/>
            <person name="Xu J."/>
            <person name="St-Pierre B."/>
            <person name="Chen S."/>
            <person name="Sun C."/>
        </authorList>
    </citation>
    <scope>NUCLEOTIDE SEQUENCE [LARGE SCALE GENOMIC DNA]</scope>
</reference>
<sequence length="129" mass="14937">MSVSLRHKRVEKKSKRVEDKRRSMEKKLGIILEDVPTSLSINPSLTCYEVSFVKLKLFLESYLSHMAIRFNCLTHSNTYIVKFFPMPPLQIFKGKGLRMNAFKRGVKIRNRQKDCLTICIGATTELKNA</sequence>
<dbReference type="Proteomes" id="UP001060085">
    <property type="component" value="Linkage Group LG01"/>
</dbReference>
<organism evidence="1 2">
    <name type="scientific">Catharanthus roseus</name>
    <name type="common">Madagascar periwinkle</name>
    <name type="synonym">Vinca rosea</name>
    <dbReference type="NCBI Taxonomy" id="4058"/>
    <lineage>
        <taxon>Eukaryota</taxon>
        <taxon>Viridiplantae</taxon>
        <taxon>Streptophyta</taxon>
        <taxon>Embryophyta</taxon>
        <taxon>Tracheophyta</taxon>
        <taxon>Spermatophyta</taxon>
        <taxon>Magnoliopsida</taxon>
        <taxon>eudicotyledons</taxon>
        <taxon>Gunneridae</taxon>
        <taxon>Pentapetalae</taxon>
        <taxon>asterids</taxon>
        <taxon>lamiids</taxon>
        <taxon>Gentianales</taxon>
        <taxon>Apocynaceae</taxon>
        <taxon>Rauvolfioideae</taxon>
        <taxon>Vinceae</taxon>
        <taxon>Catharanthinae</taxon>
        <taxon>Catharanthus</taxon>
    </lineage>
</organism>
<comment type="caution">
    <text evidence="1">The sequence shown here is derived from an EMBL/GenBank/DDBJ whole genome shotgun (WGS) entry which is preliminary data.</text>
</comment>
<keyword evidence="2" id="KW-1185">Reference proteome</keyword>
<name>A0ACC0C8H6_CATRO</name>